<accession>A0A2S3UJY2</accession>
<comment type="caution">
    <text evidence="2">The sequence shown here is derived from an EMBL/GenBank/DDBJ whole genome shotgun (WGS) entry which is preliminary data.</text>
</comment>
<protein>
    <recommendedName>
        <fullName evidence="4">TRAP transporter solute receptor, TAXI family</fullName>
    </recommendedName>
</protein>
<dbReference type="EMBL" id="PPCN01000019">
    <property type="protein sequence ID" value="POF27971.1"/>
    <property type="molecule type" value="Genomic_DNA"/>
</dbReference>
<reference evidence="2 3" key="1">
    <citation type="submission" date="2018-01" db="EMBL/GenBank/DDBJ databases">
        <title>Genomic Encyclopedia of Archaeal and Bacterial Type Strains, Phase II (KMG-II): from individual species to whole genera.</title>
        <authorList>
            <person name="Goeker M."/>
        </authorList>
    </citation>
    <scope>NUCLEOTIDE SEQUENCE [LARGE SCALE GENOMIC DNA]</scope>
    <source>
        <strain evidence="2 3">DSM 17023</strain>
    </source>
</reference>
<gene>
    <name evidence="2" type="ORF">CLV41_11952</name>
</gene>
<keyword evidence="3" id="KW-1185">Reference proteome</keyword>
<name>A0A2S3UJY2_9HYPH</name>
<evidence type="ECO:0000256" key="1">
    <source>
        <dbReference type="SAM" id="SignalP"/>
    </source>
</evidence>
<dbReference type="Proteomes" id="UP000236959">
    <property type="component" value="Unassembled WGS sequence"/>
</dbReference>
<dbReference type="Gene3D" id="3.40.190.10">
    <property type="entry name" value="Periplasmic binding protein-like II"/>
    <property type="match status" value="2"/>
</dbReference>
<dbReference type="Pfam" id="PF16868">
    <property type="entry name" value="NMT1_3"/>
    <property type="match status" value="1"/>
</dbReference>
<organism evidence="2 3">
    <name type="scientific">Roseibium marinum</name>
    <dbReference type="NCBI Taxonomy" id="281252"/>
    <lineage>
        <taxon>Bacteria</taxon>
        <taxon>Pseudomonadati</taxon>
        <taxon>Pseudomonadota</taxon>
        <taxon>Alphaproteobacteria</taxon>
        <taxon>Hyphomicrobiales</taxon>
        <taxon>Stappiaceae</taxon>
        <taxon>Roseibium</taxon>
    </lineage>
</organism>
<feature type="chain" id="PRO_5015595978" description="TRAP transporter solute receptor, TAXI family" evidence="1">
    <location>
        <begin position="29"/>
        <end position="401"/>
    </location>
</feature>
<dbReference type="AlphaFoldDB" id="A0A2S3UJY2"/>
<dbReference type="InterPro" id="IPR011852">
    <property type="entry name" value="TRAP_TAXI"/>
</dbReference>
<sequence>MQKITRRLVLSASATLGLSIGALGGALAEDYKWPAYFTVVTPVVGSGNHSLAVAWTTELTAQTGVRVAIKPAPNGYARPEWLNTDEGDISLMQASEYFDQMDAVEGFMTPYGGPSDTRVATMNLITPWGYMVKGDGDLKTFSDVNEDTTIAYTASSSFLAGGIEALLAYNGLTSDDVNKIETSNYGANTAVVTEGRAEVAFTSPISGTSYEAEATHGGIAWLPLPDKQDDPEAFARYRAKTVGYIPAVITSGTKSSIGVYVDHAFQANHVRADEDPEFVYHLLKWLDEHYDDFKDDYQHAHMMSVDSLKTFLDAGALQPLHEGAIRYLKEKGIWTDTHQARQDALVKLATDRVALWQATLAEADSRGIKVSPESEDFKALWAKMKADAGVTKSYANMVGDL</sequence>
<evidence type="ECO:0000313" key="3">
    <source>
        <dbReference type="Proteomes" id="UP000236959"/>
    </source>
</evidence>
<feature type="signal peptide" evidence="1">
    <location>
        <begin position="1"/>
        <end position="28"/>
    </location>
</feature>
<dbReference type="PROSITE" id="PS51318">
    <property type="entry name" value="TAT"/>
    <property type="match status" value="1"/>
</dbReference>
<keyword evidence="1" id="KW-0732">Signal</keyword>
<dbReference type="InterPro" id="IPR006311">
    <property type="entry name" value="TAT_signal"/>
</dbReference>
<dbReference type="RefSeq" id="WP_170107328.1">
    <property type="nucleotide sequence ID" value="NZ_PPCN01000019.1"/>
</dbReference>
<proteinExistence type="predicted"/>
<evidence type="ECO:0008006" key="4">
    <source>
        <dbReference type="Google" id="ProtNLM"/>
    </source>
</evidence>
<dbReference type="SUPFAM" id="SSF53850">
    <property type="entry name" value="Periplasmic binding protein-like II"/>
    <property type="match status" value="1"/>
</dbReference>
<evidence type="ECO:0000313" key="2">
    <source>
        <dbReference type="EMBL" id="POF27971.1"/>
    </source>
</evidence>
<dbReference type="NCBIfam" id="TIGR02122">
    <property type="entry name" value="TRAP_TAXI"/>
    <property type="match status" value="1"/>
</dbReference>